<name>A0A151RFV7_CAJCA</name>
<evidence type="ECO:0008006" key="3">
    <source>
        <dbReference type="Google" id="ProtNLM"/>
    </source>
</evidence>
<keyword evidence="2" id="KW-1185">Reference proteome</keyword>
<gene>
    <name evidence="1" type="ORF">KK1_037233</name>
</gene>
<evidence type="ECO:0000313" key="1">
    <source>
        <dbReference type="EMBL" id="KYP41399.1"/>
    </source>
</evidence>
<dbReference type="Gramene" id="C.cajan_35906.t">
    <property type="protein sequence ID" value="C.cajan_35906.t.cds1"/>
    <property type="gene ID" value="C.cajan_35906"/>
</dbReference>
<dbReference type="Proteomes" id="UP000075243">
    <property type="component" value="Unassembled WGS sequence"/>
</dbReference>
<dbReference type="AlphaFoldDB" id="A0A151RFV7"/>
<protein>
    <recommendedName>
        <fullName evidence="3">Retrovirus-related Pol polyprotein from transposon TNT 1-94</fullName>
    </recommendedName>
</protein>
<reference evidence="1" key="1">
    <citation type="journal article" date="2012" name="Nat. Biotechnol.">
        <title>Draft genome sequence of pigeonpea (Cajanus cajan), an orphan legume crop of resource-poor farmers.</title>
        <authorList>
            <person name="Varshney R.K."/>
            <person name="Chen W."/>
            <person name="Li Y."/>
            <person name="Bharti A.K."/>
            <person name="Saxena R.K."/>
            <person name="Schlueter J.A."/>
            <person name="Donoghue M.T."/>
            <person name="Azam S."/>
            <person name="Fan G."/>
            <person name="Whaley A.M."/>
            <person name="Farmer A.D."/>
            <person name="Sheridan J."/>
            <person name="Iwata A."/>
            <person name="Tuteja R."/>
            <person name="Penmetsa R.V."/>
            <person name="Wu W."/>
            <person name="Upadhyaya H.D."/>
            <person name="Yang S.P."/>
            <person name="Shah T."/>
            <person name="Saxena K.B."/>
            <person name="Michael T."/>
            <person name="McCombie W.R."/>
            <person name="Yang B."/>
            <person name="Zhang G."/>
            <person name="Yang H."/>
            <person name="Wang J."/>
            <person name="Spillane C."/>
            <person name="Cook D.R."/>
            <person name="May G.D."/>
            <person name="Xu X."/>
            <person name="Jackson S.A."/>
        </authorList>
    </citation>
    <scope>NUCLEOTIDE SEQUENCE [LARGE SCALE GENOMIC DNA]</scope>
</reference>
<organism evidence="1 2">
    <name type="scientific">Cajanus cajan</name>
    <name type="common">Pigeon pea</name>
    <name type="synonym">Cajanus indicus</name>
    <dbReference type="NCBI Taxonomy" id="3821"/>
    <lineage>
        <taxon>Eukaryota</taxon>
        <taxon>Viridiplantae</taxon>
        <taxon>Streptophyta</taxon>
        <taxon>Embryophyta</taxon>
        <taxon>Tracheophyta</taxon>
        <taxon>Spermatophyta</taxon>
        <taxon>Magnoliopsida</taxon>
        <taxon>eudicotyledons</taxon>
        <taxon>Gunneridae</taxon>
        <taxon>Pentapetalae</taxon>
        <taxon>rosids</taxon>
        <taxon>fabids</taxon>
        <taxon>Fabales</taxon>
        <taxon>Fabaceae</taxon>
        <taxon>Papilionoideae</taxon>
        <taxon>50 kb inversion clade</taxon>
        <taxon>NPAAA clade</taxon>
        <taxon>indigoferoid/millettioid clade</taxon>
        <taxon>Phaseoleae</taxon>
        <taxon>Cajanus</taxon>
    </lineage>
</organism>
<evidence type="ECO:0000313" key="2">
    <source>
        <dbReference type="Proteomes" id="UP000075243"/>
    </source>
</evidence>
<accession>A0A151RFV7</accession>
<dbReference type="EMBL" id="KQ483775">
    <property type="protein sequence ID" value="KYP41399.1"/>
    <property type="molecule type" value="Genomic_DNA"/>
</dbReference>
<sequence length="83" mass="9593">MSQADWELLDRRTLGIVRLTLMKNVAYNIVNEKMTYGLIKVLLNMYENPSASNKKVFLICQLVNTKMREGASVTDHLIPYCRD</sequence>
<proteinExistence type="predicted"/>